<sequence length="312" mass="34795">MDSRIGAACSFILQSPPGEINDVLNDVRNIISDDETLEEGVLPALKEYNLAQFTTVDVPGTEHQVRASLSIISEAARLPTSENGEERWLDPRSKTSFGFNHLTLEASDPQPFEPDADAEEFRYVSNNIFLTFDDETATRSSLEKASLTYLLAHFHDGVASVFSKQGAQNQYLLQIVANKYNPSNYWSGRWRSEYLVNLNENTVEGKILVNIHYYEQGNVQLSTNHTISITLPSAVVTSPPSSAALKILALIETEEGKYQTSLNDTYHEMSEKTFKGLRRALPMTRQKLDWDKVLGYKLGAELSSSKGAFSTS</sequence>
<dbReference type="GO" id="GO:0051015">
    <property type="term" value="F:actin filament binding"/>
    <property type="evidence" value="ECO:0007669"/>
    <property type="project" value="TreeGrafter"/>
</dbReference>
<evidence type="ECO:0000256" key="4">
    <source>
        <dbReference type="ARBA" id="ARBA00023203"/>
    </source>
</evidence>
<organism evidence="7 8">
    <name type="scientific">Dendrothele bispora (strain CBS 962.96)</name>
    <dbReference type="NCBI Taxonomy" id="1314807"/>
    <lineage>
        <taxon>Eukaryota</taxon>
        <taxon>Fungi</taxon>
        <taxon>Dikarya</taxon>
        <taxon>Basidiomycota</taxon>
        <taxon>Agaricomycotina</taxon>
        <taxon>Agaricomycetes</taxon>
        <taxon>Agaricomycetidae</taxon>
        <taxon>Agaricales</taxon>
        <taxon>Agaricales incertae sedis</taxon>
        <taxon>Dendrothele</taxon>
    </lineage>
</organism>
<comment type="similarity">
    <text evidence="1 6">Belongs to the F-actin-capping protein alpha subunit family.</text>
</comment>
<dbReference type="InterPro" id="IPR002189">
    <property type="entry name" value="CapZ_alpha"/>
</dbReference>
<evidence type="ECO:0000256" key="5">
    <source>
        <dbReference type="ARBA" id="ARBA00025389"/>
    </source>
</evidence>
<dbReference type="EMBL" id="ML179050">
    <property type="protein sequence ID" value="THV05216.1"/>
    <property type="molecule type" value="Genomic_DNA"/>
</dbReference>
<name>A0A4V4HI50_DENBC</name>
<dbReference type="GO" id="GO:0030036">
    <property type="term" value="P:actin cytoskeleton organization"/>
    <property type="evidence" value="ECO:0007669"/>
    <property type="project" value="TreeGrafter"/>
</dbReference>
<dbReference type="OrthoDB" id="340550at2759"/>
<dbReference type="PANTHER" id="PTHR10653:SF0">
    <property type="entry name" value="F-ACTIN-CAPPING PROTEIN SUBUNIT ALPHA"/>
    <property type="match status" value="1"/>
</dbReference>
<dbReference type="SUPFAM" id="SSF90096">
    <property type="entry name" value="Subunits of heterodimeric actin filament capping protein Capz"/>
    <property type="match status" value="1"/>
</dbReference>
<accession>A0A4V4HI50</accession>
<evidence type="ECO:0000256" key="1">
    <source>
        <dbReference type="ARBA" id="ARBA00010479"/>
    </source>
</evidence>
<evidence type="ECO:0000256" key="3">
    <source>
        <dbReference type="ARBA" id="ARBA00022467"/>
    </source>
</evidence>
<keyword evidence="4 6" id="KW-0009">Actin-binding</keyword>
<reference evidence="7 8" key="1">
    <citation type="journal article" date="2019" name="Nat. Ecol. Evol.">
        <title>Megaphylogeny resolves global patterns of mushroom evolution.</title>
        <authorList>
            <person name="Varga T."/>
            <person name="Krizsan K."/>
            <person name="Foldi C."/>
            <person name="Dima B."/>
            <person name="Sanchez-Garcia M."/>
            <person name="Sanchez-Ramirez S."/>
            <person name="Szollosi G.J."/>
            <person name="Szarkandi J.G."/>
            <person name="Papp V."/>
            <person name="Albert L."/>
            <person name="Andreopoulos W."/>
            <person name="Angelini C."/>
            <person name="Antonin V."/>
            <person name="Barry K.W."/>
            <person name="Bougher N.L."/>
            <person name="Buchanan P."/>
            <person name="Buyck B."/>
            <person name="Bense V."/>
            <person name="Catcheside P."/>
            <person name="Chovatia M."/>
            <person name="Cooper J."/>
            <person name="Damon W."/>
            <person name="Desjardin D."/>
            <person name="Finy P."/>
            <person name="Geml J."/>
            <person name="Haridas S."/>
            <person name="Hughes K."/>
            <person name="Justo A."/>
            <person name="Karasinski D."/>
            <person name="Kautmanova I."/>
            <person name="Kiss B."/>
            <person name="Kocsube S."/>
            <person name="Kotiranta H."/>
            <person name="LaButti K.M."/>
            <person name="Lechner B.E."/>
            <person name="Liimatainen K."/>
            <person name="Lipzen A."/>
            <person name="Lukacs Z."/>
            <person name="Mihaltcheva S."/>
            <person name="Morgado L.N."/>
            <person name="Niskanen T."/>
            <person name="Noordeloos M.E."/>
            <person name="Ohm R.A."/>
            <person name="Ortiz-Santana B."/>
            <person name="Ovrebo C."/>
            <person name="Racz N."/>
            <person name="Riley R."/>
            <person name="Savchenko A."/>
            <person name="Shiryaev A."/>
            <person name="Soop K."/>
            <person name="Spirin V."/>
            <person name="Szebenyi C."/>
            <person name="Tomsovsky M."/>
            <person name="Tulloss R.E."/>
            <person name="Uehling J."/>
            <person name="Grigoriev I.V."/>
            <person name="Vagvolgyi C."/>
            <person name="Papp T."/>
            <person name="Martin F.M."/>
            <person name="Miettinen O."/>
            <person name="Hibbett D.S."/>
            <person name="Nagy L.G."/>
        </authorList>
    </citation>
    <scope>NUCLEOTIDE SEQUENCE [LARGE SCALE GENOMIC DNA]</scope>
    <source>
        <strain evidence="7 8">CBS 962.96</strain>
    </source>
</reference>
<proteinExistence type="inferred from homology"/>
<keyword evidence="3 6" id="KW-0117">Actin capping</keyword>
<dbReference type="Pfam" id="PF01267">
    <property type="entry name" value="F-actin_cap_A"/>
    <property type="match status" value="1"/>
</dbReference>
<dbReference type="Gene3D" id="3.30.1140.60">
    <property type="entry name" value="F-actin capping protein, alpha subunit"/>
    <property type="match status" value="1"/>
</dbReference>
<gene>
    <name evidence="7" type="ORF">K435DRAFT_850105</name>
</gene>
<evidence type="ECO:0000256" key="2">
    <source>
        <dbReference type="ARBA" id="ARBA00014038"/>
    </source>
</evidence>
<dbReference type="InterPro" id="IPR037282">
    <property type="entry name" value="CapZ_alpha/beta"/>
</dbReference>
<comment type="function">
    <text evidence="5 6">F-actin-capping proteins bind in a Ca(2+)-independent manner to the fast growing ends of actin filaments (barbed end) thereby blocking the exchange of subunits at these ends. Unlike other capping proteins (such as gelsolin and severin), these proteins do not sever actin filaments.</text>
</comment>
<evidence type="ECO:0000313" key="8">
    <source>
        <dbReference type="Proteomes" id="UP000297245"/>
    </source>
</evidence>
<evidence type="ECO:0000313" key="7">
    <source>
        <dbReference type="EMBL" id="THV05216.1"/>
    </source>
</evidence>
<dbReference type="FunFam" id="3.90.1150.210:FF:000003">
    <property type="entry name" value="F-actin-capping protein subunit alpha"/>
    <property type="match status" value="1"/>
</dbReference>
<dbReference type="PANTHER" id="PTHR10653">
    <property type="entry name" value="F-ACTIN-CAPPING PROTEIN SUBUNIT ALPHA"/>
    <property type="match status" value="1"/>
</dbReference>
<dbReference type="Proteomes" id="UP000297245">
    <property type="component" value="Unassembled WGS sequence"/>
</dbReference>
<dbReference type="AlphaFoldDB" id="A0A4V4HI50"/>
<protein>
    <recommendedName>
        <fullName evidence="2 6">F-actin-capping protein subunit alpha</fullName>
    </recommendedName>
</protein>
<dbReference type="PRINTS" id="PR00191">
    <property type="entry name" value="FACTINCAPA"/>
</dbReference>
<dbReference type="InterPro" id="IPR042276">
    <property type="entry name" value="CapZ_alpha/beta_2"/>
</dbReference>
<dbReference type="Gene3D" id="3.90.1150.210">
    <property type="entry name" value="F-actin capping protein, beta subunit"/>
    <property type="match status" value="1"/>
</dbReference>
<keyword evidence="8" id="KW-1185">Reference proteome</keyword>
<dbReference type="GO" id="GO:0051016">
    <property type="term" value="P:barbed-end actin filament capping"/>
    <property type="evidence" value="ECO:0007669"/>
    <property type="project" value="UniProtKB-UniRule"/>
</dbReference>
<evidence type="ECO:0000256" key="6">
    <source>
        <dbReference type="RuleBase" id="RU365077"/>
    </source>
</evidence>
<dbReference type="GO" id="GO:0030479">
    <property type="term" value="C:actin cortical patch"/>
    <property type="evidence" value="ECO:0007669"/>
    <property type="project" value="TreeGrafter"/>
</dbReference>
<comment type="subunit">
    <text evidence="6">Heterodimer of an alpha and a beta subunit.</text>
</comment>
<dbReference type="InterPro" id="IPR042489">
    <property type="entry name" value="CapZ_alpha_1"/>
</dbReference>
<dbReference type="GO" id="GO:0008290">
    <property type="term" value="C:F-actin capping protein complex"/>
    <property type="evidence" value="ECO:0007669"/>
    <property type="project" value="UniProtKB-UniRule"/>
</dbReference>